<protein>
    <submittedName>
        <fullName evidence="1">Uncharacterized protein</fullName>
    </submittedName>
</protein>
<dbReference type="PROSITE" id="PS51257">
    <property type="entry name" value="PROKAR_LIPOPROTEIN"/>
    <property type="match status" value="1"/>
</dbReference>
<dbReference type="EMBL" id="CAJSLV010000092">
    <property type="protein sequence ID" value="CAG6397775.1"/>
    <property type="molecule type" value="Genomic_DNA"/>
</dbReference>
<dbReference type="AlphaFoldDB" id="A0A9W4DX50"/>
<accession>A0A9W4DX50</accession>
<organism evidence="1 2">
    <name type="scientific">Actinacidiphila cocklensis</name>
    <dbReference type="NCBI Taxonomy" id="887465"/>
    <lineage>
        <taxon>Bacteria</taxon>
        <taxon>Bacillati</taxon>
        <taxon>Actinomycetota</taxon>
        <taxon>Actinomycetes</taxon>
        <taxon>Kitasatosporales</taxon>
        <taxon>Streptomycetaceae</taxon>
        <taxon>Actinacidiphila</taxon>
    </lineage>
</organism>
<comment type="caution">
    <text evidence="1">The sequence shown here is derived from an EMBL/GenBank/DDBJ whole genome shotgun (WGS) entry which is preliminary data.</text>
</comment>
<reference evidence="1" key="1">
    <citation type="submission" date="2021-05" db="EMBL/GenBank/DDBJ databases">
        <authorList>
            <person name="Arsene-Ploetze F."/>
        </authorList>
    </citation>
    <scope>NUCLEOTIDE SEQUENCE</scope>
    <source>
        <strain evidence="1">DSM 42138</strain>
    </source>
</reference>
<gene>
    <name evidence="1" type="ORF">SCOCK_60108</name>
</gene>
<evidence type="ECO:0000313" key="2">
    <source>
        <dbReference type="Proteomes" id="UP001152519"/>
    </source>
</evidence>
<keyword evidence="2" id="KW-1185">Reference proteome</keyword>
<dbReference type="Proteomes" id="UP001152519">
    <property type="component" value="Unassembled WGS sequence"/>
</dbReference>
<name>A0A9W4DX50_9ACTN</name>
<proteinExistence type="predicted"/>
<sequence>MGVKPMTPLSGSVTTFAPAAQVTAGVGCATLITETEPVDVSDHVPLSAAAAPAGPLTASVAAPATARTCAVLRGNDICFLPSRRNAPPAHLMDAPPHRRRYVRFGAAPGRTWHTL</sequence>
<evidence type="ECO:0000313" key="1">
    <source>
        <dbReference type="EMBL" id="CAG6397775.1"/>
    </source>
</evidence>